<dbReference type="AlphaFoldDB" id="L1LCQ7"/>
<comment type="caution">
    <text evidence="3">The sequence shown here is derived from an EMBL/GenBank/DDBJ whole genome shotgun (WGS) entry which is preliminary data.</text>
</comment>
<dbReference type="RefSeq" id="XP_004832669.1">
    <property type="nucleotide sequence ID" value="XM_004832612.1"/>
</dbReference>
<name>L1LCQ7_THEEQ</name>
<feature type="region of interest" description="Disordered" evidence="1">
    <location>
        <begin position="28"/>
        <end position="121"/>
    </location>
</feature>
<feature type="compositionally biased region" description="Polar residues" evidence="1">
    <location>
        <begin position="91"/>
        <end position="111"/>
    </location>
</feature>
<dbReference type="GeneID" id="15802824"/>
<keyword evidence="4" id="KW-1185">Reference proteome</keyword>
<organism evidence="3 4">
    <name type="scientific">Theileria equi strain WA</name>
    <dbReference type="NCBI Taxonomy" id="1537102"/>
    <lineage>
        <taxon>Eukaryota</taxon>
        <taxon>Sar</taxon>
        <taxon>Alveolata</taxon>
        <taxon>Apicomplexa</taxon>
        <taxon>Aconoidasida</taxon>
        <taxon>Piroplasmida</taxon>
        <taxon>Theileriidae</taxon>
        <taxon>Theileria</taxon>
    </lineage>
</organism>
<proteinExistence type="predicted"/>
<dbReference type="KEGG" id="beq:BEWA_052720"/>
<evidence type="ECO:0000313" key="4">
    <source>
        <dbReference type="Proteomes" id="UP000031512"/>
    </source>
</evidence>
<sequence length="566" mass="65205">MKIITLILLFSCRFCTCEYPVHNDDTTKIRRNAPRTQLNRETGPRQLPLTPLPGGSHANIHGPNAQRTPPPRSRGLRDTTTRGTFPGAKPTVTQTAVGRGTTKVTVNSRPNTHPDIEDIGEDPEEDLKHVKTYHENMQETAKTTLEVTSTAEPKEPLEYKMDMTLVTVGKSTEGVTFYEYTHDEVTYKTFKPKDDKSVVEIVDGKSQVWKSSSGKCIDAWTYSTDISSLCRLDILSSGIITPHCFEKRGNVWIALDFKLYTEKLKKLVTHLSTNIRVDFRGVSRDLCHVLDYFDARVLTTTVFPRFKATGIYHDNKKIWEPGNGEMCDRAHFASDGRKHLAYLRTPTKPGDTTCISFEYTQDGWIEGNPYNFGHEHYALCPLPDEVFNGKLVDTTLDINSVDNTIRIYNYSYSMVTHFEYQTPMNANVTRVIDGAQITVWQGGEDDRCLSCEVYSREGYYPVLWLVIKNRYRTFTKYFENNRDEWKDINEETFNLRLASLSNNSRLQLLKDRLVDMSENADVFDRKTSYTSEEINMLYLNQWLLSHVPHWVLDQFKTFYPKGWFSR</sequence>
<dbReference type="Proteomes" id="UP000031512">
    <property type="component" value="Unassembled WGS sequence"/>
</dbReference>
<dbReference type="EMBL" id="ACOU01000003">
    <property type="protein sequence ID" value="EKX73217.1"/>
    <property type="molecule type" value="Genomic_DNA"/>
</dbReference>
<dbReference type="VEuPathDB" id="PiroplasmaDB:BEWA_052720"/>
<evidence type="ECO:0000256" key="2">
    <source>
        <dbReference type="SAM" id="SignalP"/>
    </source>
</evidence>
<feature type="signal peptide" evidence="2">
    <location>
        <begin position="1"/>
        <end position="17"/>
    </location>
</feature>
<reference evidence="3 4" key="1">
    <citation type="journal article" date="2012" name="BMC Genomics">
        <title>Comparative genomic analysis and phylogenetic position of Theileria equi.</title>
        <authorList>
            <person name="Kappmeyer L.S."/>
            <person name="Thiagarajan M."/>
            <person name="Herndon D.R."/>
            <person name="Ramsay J.D."/>
            <person name="Caler E."/>
            <person name="Djikeng A."/>
            <person name="Gillespie J.J."/>
            <person name="Lau A.O."/>
            <person name="Roalson E.H."/>
            <person name="Silva J.C."/>
            <person name="Silva M.G."/>
            <person name="Suarez C.E."/>
            <person name="Ueti M.W."/>
            <person name="Nene V.M."/>
            <person name="Mealey R.H."/>
            <person name="Knowles D.P."/>
            <person name="Brayton K.A."/>
        </authorList>
    </citation>
    <scope>NUCLEOTIDE SEQUENCE [LARGE SCALE GENOMIC DNA]</scope>
    <source>
        <strain evidence="3 4">WA</strain>
    </source>
</reference>
<evidence type="ECO:0000256" key="1">
    <source>
        <dbReference type="SAM" id="MobiDB-lite"/>
    </source>
</evidence>
<feature type="chain" id="PRO_5003953097" description="Signal peptide containing protein" evidence="2">
    <location>
        <begin position="18"/>
        <end position="566"/>
    </location>
</feature>
<evidence type="ECO:0008006" key="5">
    <source>
        <dbReference type="Google" id="ProtNLM"/>
    </source>
</evidence>
<evidence type="ECO:0000313" key="3">
    <source>
        <dbReference type="EMBL" id="EKX73217.1"/>
    </source>
</evidence>
<keyword evidence="2" id="KW-0732">Signal</keyword>
<gene>
    <name evidence="3" type="ORF">BEWA_052720</name>
</gene>
<protein>
    <recommendedName>
        <fullName evidence="5">Signal peptide containing protein</fullName>
    </recommendedName>
</protein>
<accession>L1LCQ7</accession>